<dbReference type="EMBL" id="LFJN01000041">
    <property type="protein sequence ID" value="KPI35312.1"/>
    <property type="molecule type" value="Genomic_DNA"/>
</dbReference>
<evidence type="ECO:0000313" key="5">
    <source>
        <dbReference type="Proteomes" id="UP000038010"/>
    </source>
</evidence>
<keyword evidence="5" id="KW-1185">Reference proteome</keyword>
<dbReference type="Pfam" id="PF13364">
    <property type="entry name" value="BetaGal_ABD2"/>
    <property type="match status" value="1"/>
</dbReference>
<protein>
    <submittedName>
        <fullName evidence="4">Putative beta-galactosidase E</fullName>
    </submittedName>
</protein>
<dbReference type="SUPFAM" id="SSF49785">
    <property type="entry name" value="Galactose-binding domain-like"/>
    <property type="match status" value="1"/>
</dbReference>
<dbReference type="RefSeq" id="XP_017995275.1">
    <property type="nucleotide sequence ID" value="XM_018150556.1"/>
</dbReference>
<dbReference type="GO" id="GO:0004565">
    <property type="term" value="F:beta-galactosidase activity"/>
    <property type="evidence" value="ECO:0007669"/>
    <property type="project" value="UniProtKB-ARBA"/>
</dbReference>
<evidence type="ECO:0000256" key="1">
    <source>
        <dbReference type="ARBA" id="ARBA00022801"/>
    </source>
</evidence>
<dbReference type="STRING" id="1664694.A0A0N1NY22"/>
<dbReference type="AlphaFoldDB" id="A0A0N1NY22"/>
<reference evidence="4 5" key="1">
    <citation type="submission" date="2015-06" db="EMBL/GenBank/DDBJ databases">
        <title>Draft genome of the ant-associated black yeast Phialophora attae CBS 131958.</title>
        <authorList>
            <person name="Moreno L.F."/>
            <person name="Stielow B.J."/>
            <person name="de Hoog S."/>
            <person name="Vicente V.A."/>
            <person name="Weiss V.A."/>
            <person name="de Vries M."/>
            <person name="Cruz L.M."/>
            <person name="Souza E.M."/>
        </authorList>
    </citation>
    <scope>NUCLEOTIDE SEQUENCE [LARGE SCALE GENOMIC DNA]</scope>
    <source>
        <strain evidence="4 5">CBS 131958</strain>
    </source>
</reference>
<organism evidence="4 5">
    <name type="scientific">Cyphellophora attinorum</name>
    <dbReference type="NCBI Taxonomy" id="1664694"/>
    <lineage>
        <taxon>Eukaryota</taxon>
        <taxon>Fungi</taxon>
        <taxon>Dikarya</taxon>
        <taxon>Ascomycota</taxon>
        <taxon>Pezizomycotina</taxon>
        <taxon>Eurotiomycetes</taxon>
        <taxon>Chaetothyriomycetidae</taxon>
        <taxon>Chaetothyriales</taxon>
        <taxon>Cyphellophoraceae</taxon>
        <taxon>Cyphellophora</taxon>
    </lineage>
</organism>
<feature type="domain" description="Beta-galactosidase jelly roll" evidence="3">
    <location>
        <begin position="2"/>
        <end position="118"/>
    </location>
</feature>
<dbReference type="InterPro" id="IPR025300">
    <property type="entry name" value="BetaGal_jelly_roll_dom"/>
</dbReference>
<sequence>MFFERQGYHLPLAPDSAFKDTSTPYEGFAGPGVRFYRTTFNLSLPVPEYDIPLAIVFTNTSNASSVPESFRSLLYVNGFQFGKYVNHIGPQLEYPVPEGILNYNGENWLGVSLWNMEDGNATVKLGGFQLKSSSTPTMSGRYRNVSLSYQLPQDGWHQREGYEVY</sequence>
<name>A0A0N1NY22_9EURO</name>
<comment type="caution">
    <text evidence="4">The sequence shown here is derived from an EMBL/GenBank/DDBJ whole genome shotgun (WGS) entry which is preliminary data.</text>
</comment>
<gene>
    <name evidence="4" type="ORF">AB675_9977</name>
</gene>
<evidence type="ECO:0000256" key="2">
    <source>
        <dbReference type="ARBA" id="ARBA00023295"/>
    </source>
</evidence>
<accession>A0A0N1NY22</accession>
<dbReference type="Gene3D" id="2.60.120.260">
    <property type="entry name" value="Galactose-binding domain-like"/>
    <property type="match status" value="1"/>
</dbReference>
<dbReference type="Proteomes" id="UP000038010">
    <property type="component" value="Unassembled WGS sequence"/>
</dbReference>
<keyword evidence="1" id="KW-0378">Hydrolase</keyword>
<dbReference type="InterPro" id="IPR008979">
    <property type="entry name" value="Galactose-bd-like_sf"/>
</dbReference>
<evidence type="ECO:0000259" key="3">
    <source>
        <dbReference type="Pfam" id="PF13364"/>
    </source>
</evidence>
<evidence type="ECO:0000313" key="4">
    <source>
        <dbReference type="EMBL" id="KPI35312.1"/>
    </source>
</evidence>
<dbReference type="VEuPathDB" id="FungiDB:AB675_9977"/>
<keyword evidence="2" id="KW-0326">Glycosidase</keyword>
<dbReference type="OrthoDB" id="1657402at2759"/>
<proteinExistence type="predicted"/>
<dbReference type="GeneID" id="28742436"/>